<evidence type="ECO:0000313" key="5">
    <source>
        <dbReference type="Proteomes" id="UP000053911"/>
    </source>
</evidence>
<dbReference type="AlphaFoldDB" id="A0A101ENH7"/>
<evidence type="ECO:0000256" key="2">
    <source>
        <dbReference type="ARBA" id="ARBA00022649"/>
    </source>
</evidence>
<evidence type="ECO:0000313" key="4">
    <source>
        <dbReference type="EMBL" id="KUK18545.1"/>
    </source>
</evidence>
<dbReference type="PATRIC" id="fig|172049.5.peg.486"/>
<dbReference type="Gene3D" id="4.10.1150.10">
    <property type="entry name" value="AF2212/PG0164-like"/>
    <property type="match status" value="1"/>
</dbReference>
<dbReference type="InterPro" id="IPR008203">
    <property type="entry name" value="AF2212-like"/>
</dbReference>
<comment type="similarity">
    <text evidence="1 3">Belongs to the UPF0165 family.</text>
</comment>
<dbReference type="EMBL" id="LGFD01000002">
    <property type="protein sequence ID" value="KUK18545.1"/>
    <property type="molecule type" value="Genomic_DNA"/>
</dbReference>
<dbReference type="Proteomes" id="UP000053911">
    <property type="component" value="Unassembled WGS sequence"/>
</dbReference>
<keyword evidence="2 3" id="KW-1277">Toxin-antitoxin system</keyword>
<organism evidence="4 5">
    <name type="scientific">Thermococcus sibiricus</name>
    <dbReference type="NCBI Taxonomy" id="172049"/>
    <lineage>
        <taxon>Archaea</taxon>
        <taxon>Methanobacteriati</taxon>
        <taxon>Methanobacteriota</taxon>
        <taxon>Thermococci</taxon>
        <taxon>Thermococcales</taxon>
        <taxon>Thermococcaceae</taxon>
        <taxon>Thermococcus</taxon>
    </lineage>
</organism>
<dbReference type="OMA" id="CKDIDYK"/>
<protein>
    <recommendedName>
        <fullName evidence="3">Antitoxin</fullName>
    </recommendedName>
</protein>
<proteinExistence type="inferred from homology"/>
<dbReference type="InterPro" id="IPR024069">
    <property type="entry name" value="AF2212-like_dom_sf"/>
</dbReference>
<dbReference type="SUPFAM" id="SSF141694">
    <property type="entry name" value="AF2212/PG0164-like"/>
    <property type="match status" value="1"/>
</dbReference>
<reference evidence="5" key="1">
    <citation type="journal article" date="2015" name="MBio">
        <title>Genome-Resolved Metagenomic Analysis Reveals Roles for Candidate Phyla and Other Microbial Community Members in Biogeochemical Transformations in Oil Reservoirs.</title>
        <authorList>
            <person name="Hu P."/>
            <person name="Tom L."/>
            <person name="Singh A."/>
            <person name="Thomas B.C."/>
            <person name="Baker B.J."/>
            <person name="Piceno Y.M."/>
            <person name="Andersen G.L."/>
            <person name="Banfield J.F."/>
        </authorList>
    </citation>
    <scope>NUCLEOTIDE SEQUENCE [LARGE SCALE GENOMIC DNA]</scope>
</reference>
<evidence type="ECO:0000256" key="1">
    <source>
        <dbReference type="ARBA" id="ARBA00006615"/>
    </source>
</evidence>
<dbReference type="Pfam" id="PF01954">
    <property type="entry name" value="AF2212-like"/>
    <property type="match status" value="1"/>
</dbReference>
<comment type="function">
    <text evidence="3">Antitoxin component of a type II toxin-antitoxin (TA) system.</text>
</comment>
<evidence type="ECO:0000256" key="3">
    <source>
        <dbReference type="RuleBase" id="RU368051"/>
    </source>
</evidence>
<sequence>MVRVMQVIEAVYENGVLKPLKKLKLKEHSKVIIKIIDEEELDKLLNSMVIEKIENIDYKKLKEAYYESL</sequence>
<name>A0A101ENH7_9EURY</name>
<accession>A0A101ENH7</accession>
<comment type="caution">
    <text evidence="4">The sequence shown here is derived from an EMBL/GenBank/DDBJ whole genome shotgun (WGS) entry which is preliminary data.</text>
</comment>
<gene>
    <name evidence="4" type="ORF">XD54_0105</name>
</gene>